<feature type="compositionally biased region" description="Basic and acidic residues" evidence="2">
    <location>
        <begin position="586"/>
        <end position="596"/>
    </location>
</feature>
<gene>
    <name evidence="3" type="ORF">Tci_010034</name>
</gene>
<dbReference type="GO" id="GO:0003964">
    <property type="term" value="F:RNA-directed DNA polymerase activity"/>
    <property type="evidence" value="ECO:0007669"/>
    <property type="project" value="UniProtKB-KW"/>
</dbReference>
<feature type="region of interest" description="Disordered" evidence="2">
    <location>
        <begin position="182"/>
        <end position="205"/>
    </location>
</feature>
<comment type="caution">
    <text evidence="3">The sequence shown here is derived from an EMBL/GenBank/DDBJ whole genome shotgun (WGS) entry which is preliminary data.</text>
</comment>
<evidence type="ECO:0000256" key="1">
    <source>
        <dbReference type="SAM" id="Coils"/>
    </source>
</evidence>
<evidence type="ECO:0000256" key="2">
    <source>
        <dbReference type="SAM" id="MobiDB-lite"/>
    </source>
</evidence>
<feature type="compositionally biased region" description="Polar residues" evidence="2">
    <location>
        <begin position="538"/>
        <end position="574"/>
    </location>
</feature>
<keyword evidence="3" id="KW-0548">Nucleotidyltransferase</keyword>
<protein>
    <submittedName>
        <fullName evidence="3">Reverse transcriptase domain-containing protein</fullName>
    </submittedName>
</protein>
<keyword evidence="3" id="KW-0695">RNA-directed DNA polymerase</keyword>
<accession>A0A6L2JM62</accession>
<feature type="region of interest" description="Disordered" evidence="2">
    <location>
        <begin position="513"/>
        <end position="596"/>
    </location>
</feature>
<sequence>MMITMYAIDVEPIPPRIRNNREVHLDYLKHLKKSVETLSEIVEEAKVVKQVWKATRKLFTTVGYGDYVIGDSVISKVYYVEGLGHNLFSIREFCNSDLEVSFWKHSCYVRDTDDVELIKEAIATACYTQNRSLIHTRHNKTTYELVHAKKLDLTFFVSLVKGNKEKDKIGTKPDQIEIKREAGKSPTMLKSSSRLTRDQCSKQKVENSNLEAHLPPVVTMADNRTMAELLRAPPEGYTDLLRACPHHGFTELHQLNTFYNALNPTDQDSLNVAAGGNLMERNTQDVLTIIENKSKLRNSRSKPLVSQVKAYDDNSKYEIAKLTHAVNQQTSAVTTAMTAMLKQFQATPPPAPVKAVEETCVTCGGAHPYYKCLAVGGNTFPEFGDNIQGYVSATAVNYNQGNPGYRPQGVANQIRPPATTQQNQNFHLNELEKIKRINEANMKAMQTQIDMVKNELRNEMKSSIQTSLSNQTNEIKNMMPSLLQMNTASTLSSGTLPSNTIANLKGDLKTITTRSDVSYDGPSIPPPVVENEPEATKDTVNPTNNGNTEDVQPQAVQSKPVTSEPANTPVSASKPNPKASIPYPSRRNDERNHEKAKDQIEKFYKIFKDMSFEISFVDALILMPKFASTLKALIRNKEKLSEMARTPLNEH</sequence>
<reference evidence="3" key="1">
    <citation type="journal article" date="2019" name="Sci. Rep.">
        <title>Draft genome of Tanacetum cinerariifolium, the natural source of mosquito coil.</title>
        <authorList>
            <person name="Yamashiro T."/>
            <person name="Shiraishi A."/>
            <person name="Satake H."/>
            <person name="Nakayama K."/>
        </authorList>
    </citation>
    <scope>NUCLEOTIDE SEQUENCE</scope>
</reference>
<evidence type="ECO:0000313" key="3">
    <source>
        <dbReference type="EMBL" id="GEU38056.1"/>
    </source>
</evidence>
<feature type="coiled-coil region" evidence="1">
    <location>
        <begin position="428"/>
        <end position="462"/>
    </location>
</feature>
<organism evidence="3">
    <name type="scientific">Tanacetum cinerariifolium</name>
    <name type="common">Dalmatian daisy</name>
    <name type="synonym">Chrysanthemum cinerariifolium</name>
    <dbReference type="NCBI Taxonomy" id="118510"/>
    <lineage>
        <taxon>Eukaryota</taxon>
        <taxon>Viridiplantae</taxon>
        <taxon>Streptophyta</taxon>
        <taxon>Embryophyta</taxon>
        <taxon>Tracheophyta</taxon>
        <taxon>Spermatophyta</taxon>
        <taxon>Magnoliopsida</taxon>
        <taxon>eudicotyledons</taxon>
        <taxon>Gunneridae</taxon>
        <taxon>Pentapetalae</taxon>
        <taxon>asterids</taxon>
        <taxon>campanulids</taxon>
        <taxon>Asterales</taxon>
        <taxon>Asteraceae</taxon>
        <taxon>Asteroideae</taxon>
        <taxon>Anthemideae</taxon>
        <taxon>Anthemidinae</taxon>
        <taxon>Tanacetum</taxon>
    </lineage>
</organism>
<proteinExistence type="predicted"/>
<keyword evidence="1" id="KW-0175">Coiled coil</keyword>
<feature type="compositionally biased region" description="Basic and acidic residues" evidence="2">
    <location>
        <begin position="195"/>
        <end position="205"/>
    </location>
</feature>
<dbReference type="AlphaFoldDB" id="A0A6L2JM62"/>
<name>A0A6L2JM62_TANCI</name>
<keyword evidence="3" id="KW-0808">Transferase</keyword>
<dbReference type="EMBL" id="BKCJ010001006">
    <property type="protein sequence ID" value="GEU38056.1"/>
    <property type="molecule type" value="Genomic_DNA"/>
</dbReference>